<name>A0A3A4MWJ5_9STRE</name>
<gene>
    <name evidence="1" type="ORF">C5O69_08170</name>
</gene>
<dbReference type="Proteomes" id="UP000265600">
    <property type="component" value="Unassembled WGS sequence"/>
</dbReference>
<dbReference type="EMBL" id="PTTJ01000102">
    <property type="protein sequence ID" value="RJP10286.1"/>
    <property type="molecule type" value="Genomic_DNA"/>
</dbReference>
<sequence>MQIELTKSAQNTVLRLQIELTKSAQNTVLRLQIELTKSVTYTYGTTRLTWFEEYGTIITYLKILKDCKLLYLDK</sequence>
<reference evidence="2" key="1">
    <citation type="submission" date="2018-02" db="EMBL/GenBank/DDBJ databases">
        <authorList>
            <person name="Handem S."/>
        </authorList>
    </citation>
    <scope>NUCLEOTIDE SEQUENCE [LARGE SCALE GENOMIC DNA]</scope>
    <source>
        <strain evidence="2">Spain3473</strain>
    </source>
</reference>
<proteinExistence type="predicted"/>
<dbReference type="AlphaFoldDB" id="A0A3A4MWJ5"/>
<comment type="caution">
    <text evidence="1">The sequence shown here is derived from an EMBL/GenBank/DDBJ whole genome shotgun (WGS) entry which is preliminary data.</text>
</comment>
<protein>
    <submittedName>
        <fullName evidence="1">Uncharacterized protein</fullName>
    </submittedName>
</protein>
<evidence type="ECO:0000313" key="1">
    <source>
        <dbReference type="EMBL" id="RJP10286.1"/>
    </source>
</evidence>
<organism evidence="1 2">
    <name type="scientific">Streptococcus pseudopneumoniae</name>
    <dbReference type="NCBI Taxonomy" id="257758"/>
    <lineage>
        <taxon>Bacteria</taxon>
        <taxon>Bacillati</taxon>
        <taxon>Bacillota</taxon>
        <taxon>Bacilli</taxon>
        <taxon>Lactobacillales</taxon>
        <taxon>Streptococcaceae</taxon>
        <taxon>Streptococcus</taxon>
    </lineage>
</organism>
<accession>A0A3A4MWJ5</accession>
<evidence type="ECO:0000313" key="2">
    <source>
        <dbReference type="Proteomes" id="UP000265600"/>
    </source>
</evidence>